<dbReference type="EMBL" id="FOVF01000027">
    <property type="protein sequence ID" value="SFN51254.1"/>
    <property type="molecule type" value="Genomic_DNA"/>
</dbReference>
<evidence type="ECO:0000256" key="4">
    <source>
        <dbReference type="ARBA" id="ARBA00022475"/>
    </source>
</evidence>
<sequence length="721" mass="77963">MIPDIVEGALDKTESGLRAILSAQARVRAVIALPVVIVEALLYLTSPEGVASRLLALTLGYCAYVVAMHVLVHHRKSVPAHYLLVASAVLDPLALSAWLVVIGEYGSIMVGFYLFTILGFGFRTGRPLMHLCQLTTIASFLLVFLSVPYWQANPTVWVALMLPLVVVPMYAGALIKTLRESREHAERESQAKSALLAKVSHELRTPLTGIITATELLAAEVGYETVTRRTDTILTLSNELLREINELLDVAKFGARAAELHLAPFDLAEKMQMVHDALAPTAAKKGTSFCVALDPAIVDWIDTDAHYLGRVMLNLAGNAVKFTERGQVNVAVDLLEETPLEYRLRFSVEDTGIGIPESFHDSIFQPFAQVEQGAGRRFGGTGLGLAFSRQIVELMGSELLFESKQGKGSRFWFDVTLPRSRAADAEVESAPTPAVQQIVSGLRILVAEDNETNLMLLHELLVGDGHEVTTCASGMAALDALAEQDFDLLLLDYNLGDMDGVRLLQTYRFGRIDAAPAMFLTADTSQQTAIRLRECGAAGVMYKPITLARLRMAIRDLGKAVDTGEGFAVSDPTPPVDAGPRQSRPVLTAIVASPIDASVIEELKLVSNRPEFFPNLLLEACSDIQRNVGQISVALAERHYAAVRDAAHALKGVSGDVGAVRLVALAGNLMAATREELENAHVRWSADLAEATRATVTALQKELPEGTVALSVDAPSSLHLD</sequence>
<evidence type="ECO:0000256" key="6">
    <source>
        <dbReference type="ARBA" id="ARBA00022553"/>
    </source>
</evidence>
<dbReference type="SUPFAM" id="SSF52172">
    <property type="entry name" value="CheY-like"/>
    <property type="match status" value="1"/>
</dbReference>
<dbReference type="RefSeq" id="WP_092409551.1">
    <property type="nucleotide sequence ID" value="NZ_FOVF01000027.1"/>
</dbReference>
<evidence type="ECO:0000256" key="2">
    <source>
        <dbReference type="ARBA" id="ARBA00004429"/>
    </source>
</evidence>
<evidence type="ECO:0000256" key="1">
    <source>
        <dbReference type="ARBA" id="ARBA00000085"/>
    </source>
</evidence>
<dbReference type="InterPro" id="IPR008207">
    <property type="entry name" value="Sig_transdc_His_kin_Hpt_dom"/>
</dbReference>
<evidence type="ECO:0000256" key="8">
    <source>
        <dbReference type="ARBA" id="ARBA00022692"/>
    </source>
</evidence>
<evidence type="ECO:0000313" key="21">
    <source>
        <dbReference type="Proteomes" id="UP000198575"/>
    </source>
</evidence>
<evidence type="ECO:0000259" key="19">
    <source>
        <dbReference type="PROSITE" id="PS50894"/>
    </source>
</evidence>
<keyword evidence="4" id="KW-1003">Cell membrane</keyword>
<evidence type="ECO:0000313" key="20">
    <source>
        <dbReference type="EMBL" id="SFN51254.1"/>
    </source>
</evidence>
<proteinExistence type="predicted"/>
<dbReference type="SMART" id="SM00073">
    <property type="entry name" value="HPT"/>
    <property type="match status" value="1"/>
</dbReference>
<feature type="modified residue" description="Phosphohistidine" evidence="14">
    <location>
        <position position="648"/>
    </location>
</feature>
<accession>A0A1I4ZLX6</accession>
<feature type="transmembrane region" description="Helical" evidence="16">
    <location>
        <begin position="105"/>
        <end position="122"/>
    </location>
</feature>
<dbReference type="InterPro" id="IPR005467">
    <property type="entry name" value="His_kinase_dom"/>
</dbReference>
<dbReference type="CDD" id="cd00082">
    <property type="entry name" value="HisKA"/>
    <property type="match status" value="1"/>
</dbReference>
<dbReference type="Gene3D" id="1.20.120.160">
    <property type="entry name" value="HPT domain"/>
    <property type="match status" value="1"/>
</dbReference>
<keyword evidence="9 20" id="KW-0418">Kinase</keyword>
<dbReference type="InterPro" id="IPR001789">
    <property type="entry name" value="Sig_transdc_resp-reg_receiver"/>
</dbReference>
<evidence type="ECO:0000259" key="17">
    <source>
        <dbReference type="PROSITE" id="PS50109"/>
    </source>
</evidence>
<keyword evidence="11 16" id="KW-1133">Transmembrane helix</keyword>
<evidence type="ECO:0000256" key="9">
    <source>
        <dbReference type="ARBA" id="ARBA00022777"/>
    </source>
</evidence>
<name>A0A1I4ZLX6_9GAMM</name>
<dbReference type="SMART" id="SM00388">
    <property type="entry name" value="HisKA"/>
    <property type="match status" value="1"/>
</dbReference>
<dbReference type="Gene3D" id="1.10.287.130">
    <property type="match status" value="1"/>
</dbReference>
<dbReference type="SUPFAM" id="SSF47384">
    <property type="entry name" value="Homodimeric domain of signal transducing histidine kinase"/>
    <property type="match status" value="1"/>
</dbReference>
<dbReference type="GO" id="GO:0000155">
    <property type="term" value="F:phosphorelay sensor kinase activity"/>
    <property type="evidence" value="ECO:0007669"/>
    <property type="project" value="InterPro"/>
</dbReference>
<dbReference type="Gene3D" id="3.40.50.2300">
    <property type="match status" value="1"/>
</dbReference>
<evidence type="ECO:0000256" key="16">
    <source>
        <dbReference type="SAM" id="Phobius"/>
    </source>
</evidence>
<protein>
    <recommendedName>
        <fullName evidence="3">histidine kinase</fullName>
        <ecNumber evidence="3">2.7.13.3</ecNumber>
    </recommendedName>
</protein>
<gene>
    <name evidence="20" type="ORF">SAMN05216289_1278</name>
</gene>
<dbReference type="PROSITE" id="PS50110">
    <property type="entry name" value="RESPONSE_REGULATORY"/>
    <property type="match status" value="1"/>
</dbReference>
<dbReference type="InterPro" id="IPR003661">
    <property type="entry name" value="HisK_dim/P_dom"/>
</dbReference>
<feature type="domain" description="Histidine kinase" evidence="17">
    <location>
        <begin position="198"/>
        <end position="419"/>
    </location>
</feature>
<evidence type="ECO:0000256" key="14">
    <source>
        <dbReference type="PROSITE-ProRule" id="PRU00110"/>
    </source>
</evidence>
<dbReference type="SUPFAM" id="SSF47226">
    <property type="entry name" value="Histidine-containing phosphotransfer domain, HPT domain"/>
    <property type="match status" value="1"/>
</dbReference>
<evidence type="ECO:0000259" key="18">
    <source>
        <dbReference type="PROSITE" id="PS50110"/>
    </source>
</evidence>
<dbReference type="CDD" id="cd17546">
    <property type="entry name" value="REC_hyHK_CKI1_RcsC-like"/>
    <property type="match status" value="1"/>
</dbReference>
<dbReference type="SMART" id="SM00387">
    <property type="entry name" value="HATPase_c"/>
    <property type="match status" value="1"/>
</dbReference>
<dbReference type="PANTHER" id="PTHR43047">
    <property type="entry name" value="TWO-COMPONENT HISTIDINE PROTEIN KINASE"/>
    <property type="match status" value="1"/>
</dbReference>
<comment type="catalytic activity">
    <reaction evidence="1">
        <text>ATP + protein L-histidine = ADP + protein N-phospho-L-histidine.</text>
        <dbReference type="EC" id="2.7.13.3"/>
    </reaction>
</comment>
<dbReference type="GO" id="GO:0005886">
    <property type="term" value="C:plasma membrane"/>
    <property type="evidence" value="ECO:0007669"/>
    <property type="project" value="UniProtKB-SubCell"/>
</dbReference>
<dbReference type="PROSITE" id="PS50894">
    <property type="entry name" value="HPT"/>
    <property type="match status" value="1"/>
</dbReference>
<evidence type="ECO:0000256" key="12">
    <source>
        <dbReference type="ARBA" id="ARBA00023012"/>
    </source>
</evidence>
<dbReference type="OrthoDB" id="9797243at2"/>
<evidence type="ECO:0000256" key="13">
    <source>
        <dbReference type="ARBA" id="ARBA00023136"/>
    </source>
</evidence>
<dbReference type="EC" id="2.7.13.3" evidence="3"/>
<dbReference type="SMART" id="SM00448">
    <property type="entry name" value="REC"/>
    <property type="match status" value="1"/>
</dbReference>
<dbReference type="InterPro" id="IPR003594">
    <property type="entry name" value="HATPase_dom"/>
</dbReference>
<dbReference type="Pfam" id="PF02518">
    <property type="entry name" value="HATPase_c"/>
    <property type="match status" value="1"/>
</dbReference>
<keyword evidence="10" id="KW-0547">Nucleotide-binding</keyword>
<feature type="transmembrane region" description="Helical" evidence="16">
    <location>
        <begin position="156"/>
        <end position="175"/>
    </location>
</feature>
<evidence type="ECO:0000256" key="15">
    <source>
        <dbReference type="PROSITE-ProRule" id="PRU00169"/>
    </source>
</evidence>
<dbReference type="Gene3D" id="3.30.565.10">
    <property type="entry name" value="Histidine kinase-like ATPase, C-terminal domain"/>
    <property type="match status" value="1"/>
</dbReference>
<evidence type="ECO:0000256" key="3">
    <source>
        <dbReference type="ARBA" id="ARBA00012438"/>
    </source>
</evidence>
<dbReference type="Pfam" id="PF00072">
    <property type="entry name" value="Response_reg"/>
    <property type="match status" value="1"/>
</dbReference>
<dbReference type="STRING" id="578942.SAMN05216289_1278"/>
<dbReference type="AlphaFoldDB" id="A0A1I4ZLX6"/>
<feature type="domain" description="HPt" evidence="19">
    <location>
        <begin position="609"/>
        <end position="706"/>
    </location>
</feature>
<feature type="transmembrane region" description="Helical" evidence="16">
    <location>
        <begin position="131"/>
        <end position="150"/>
    </location>
</feature>
<dbReference type="InterPro" id="IPR004358">
    <property type="entry name" value="Sig_transdc_His_kin-like_C"/>
</dbReference>
<dbReference type="InterPro" id="IPR036890">
    <property type="entry name" value="HATPase_C_sf"/>
</dbReference>
<dbReference type="SUPFAM" id="SSF55874">
    <property type="entry name" value="ATPase domain of HSP90 chaperone/DNA topoisomerase II/histidine kinase"/>
    <property type="match status" value="1"/>
</dbReference>
<keyword evidence="21" id="KW-1185">Reference proteome</keyword>
<organism evidence="20 21">
    <name type="scientific">Dokdonella immobilis</name>
    <dbReference type="NCBI Taxonomy" id="578942"/>
    <lineage>
        <taxon>Bacteria</taxon>
        <taxon>Pseudomonadati</taxon>
        <taxon>Pseudomonadota</taxon>
        <taxon>Gammaproteobacteria</taxon>
        <taxon>Lysobacterales</taxon>
        <taxon>Rhodanobacteraceae</taxon>
        <taxon>Dokdonella</taxon>
    </lineage>
</organism>
<feature type="modified residue" description="4-aspartylphosphate" evidence="15">
    <location>
        <position position="492"/>
    </location>
</feature>
<dbReference type="Pfam" id="PF00512">
    <property type="entry name" value="HisKA"/>
    <property type="match status" value="1"/>
</dbReference>
<dbReference type="InterPro" id="IPR036097">
    <property type="entry name" value="HisK_dim/P_sf"/>
</dbReference>
<dbReference type="PRINTS" id="PR00344">
    <property type="entry name" value="BCTRLSENSOR"/>
</dbReference>
<evidence type="ECO:0000256" key="11">
    <source>
        <dbReference type="ARBA" id="ARBA00022989"/>
    </source>
</evidence>
<keyword evidence="5" id="KW-0997">Cell inner membrane</keyword>
<feature type="domain" description="Response regulatory" evidence="18">
    <location>
        <begin position="443"/>
        <end position="558"/>
    </location>
</feature>
<comment type="subcellular location">
    <subcellularLocation>
        <location evidence="2">Cell inner membrane</location>
        <topology evidence="2">Multi-pass membrane protein</topology>
    </subcellularLocation>
</comment>
<dbReference type="InterPro" id="IPR036641">
    <property type="entry name" value="HPT_dom_sf"/>
</dbReference>
<keyword evidence="6 15" id="KW-0597">Phosphoprotein</keyword>
<evidence type="ECO:0000256" key="7">
    <source>
        <dbReference type="ARBA" id="ARBA00022679"/>
    </source>
</evidence>
<reference evidence="20 21" key="1">
    <citation type="submission" date="2016-10" db="EMBL/GenBank/DDBJ databases">
        <authorList>
            <person name="de Groot N.N."/>
        </authorList>
    </citation>
    <scope>NUCLEOTIDE SEQUENCE [LARGE SCALE GENOMIC DNA]</scope>
    <source>
        <strain evidence="20 21">CGMCC 1.7659</strain>
    </source>
</reference>
<dbReference type="PROSITE" id="PS50109">
    <property type="entry name" value="HIS_KIN"/>
    <property type="match status" value="1"/>
</dbReference>
<keyword evidence="7" id="KW-0808">Transferase</keyword>
<evidence type="ECO:0000256" key="5">
    <source>
        <dbReference type="ARBA" id="ARBA00022519"/>
    </source>
</evidence>
<dbReference type="Proteomes" id="UP000198575">
    <property type="component" value="Unassembled WGS sequence"/>
</dbReference>
<dbReference type="PANTHER" id="PTHR43047:SF78">
    <property type="entry name" value="SENSORY_REGULATORY PROTEIN RPFC"/>
    <property type="match status" value="1"/>
</dbReference>
<evidence type="ECO:0000256" key="10">
    <source>
        <dbReference type="ARBA" id="ARBA00022840"/>
    </source>
</evidence>
<keyword evidence="13 16" id="KW-0472">Membrane</keyword>
<keyword evidence="8 16" id="KW-0812">Transmembrane</keyword>
<dbReference type="Pfam" id="PF01627">
    <property type="entry name" value="Hpt"/>
    <property type="match status" value="1"/>
</dbReference>
<dbReference type="CDD" id="cd16922">
    <property type="entry name" value="HATPase_EvgS-ArcB-TorS-like"/>
    <property type="match status" value="1"/>
</dbReference>
<keyword evidence="12" id="KW-0902">Two-component regulatory system</keyword>
<dbReference type="FunFam" id="3.30.565.10:FF:000010">
    <property type="entry name" value="Sensor histidine kinase RcsC"/>
    <property type="match status" value="1"/>
</dbReference>
<dbReference type="InterPro" id="IPR011006">
    <property type="entry name" value="CheY-like_superfamily"/>
</dbReference>
<keyword evidence="10" id="KW-0067">ATP-binding</keyword>
<feature type="transmembrane region" description="Helical" evidence="16">
    <location>
        <begin position="50"/>
        <end position="72"/>
    </location>
</feature>